<dbReference type="InterPro" id="IPR022385">
    <property type="entry name" value="Rhs_assc_core"/>
</dbReference>
<dbReference type="PANTHER" id="PTHR32305">
    <property type="match status" value="1"/>
</dbReference>
<accession>A0A811GBN8</accession>
<sequence>MDQQFNQQGMISKRAITFNTRNQQREFSQLNGYVNGLRVWEQQRLGMANEQVSDIHSPEIQDVVVDRDYVMLAGLPIMQFSQIATQKLNGKLESASASFNAVQFNRIGAPIQVFDEDNNTRWQTDYSAFGERLNTISTHNDEAKLIRVTQNLPISQSMDDLRYTISIRLPGQNEDPITGLYDNGYRQYDPSVGRYLTPDPMGTVDGLNPYLYVGNNPLNKVDPYGLYQTDMHYYITYFLAITAGIDSDNARRIALATQFVDVNDNTSPLPEGSHWYNYGSIGYNNATTTRLEWYHFVNTRNGVNPTYDYNSWDLAKKPNETETTYRLRRLTANLNQIPQLKIMVKNYKKAANCNNLNLSMQFFGEYLHAFEDTFAHRDANNDPYAINNGTGHASGGENPDFTFNHNENGILGHGSWNNNEARTLIEQASVYAKLLEYRREILKIPDNQTKVISWNTLSPYLQSFNAIRESSNPDLAGSTEPWKTKITYLQNLLNNKYTANVPHGDLPSTSAPNWGYKPKQGGNFELIRFFKDEETGKNALGAGKDGFSVPQAITNRITTLSTLAKNNKYKEYQNVIWETSVKKYESKDGEKGDVVTSVQKYQLKVVKAIPNTIGYESLVVLGSPPKGTTK</sequence>
<dbReference type="NCBIfam" id="TIGR03696">
    <property type="entry name" value="Rhs_assc_core"/>
    <property type="match status" value="1"/>
</dbReference>
<dbReference type="Pfam" id="PF20551">
    <property type="entry name" value="DUF6765"/>
    <property type="match status" value="1"/>
</dbReference>
<name>A0A811GBN8_9GAMM</name>
<dbReference type="RefSeq" id="WP_174559567.1">
    <property type="nucleotide sequence ID" value="NZ_CADDTS010000028.1"/>
</dbReference>
<evidence type="ECO:0000313" key="1">
    <source>
        <dbReference type="EMBL" id="CAB1215046.1"/>
    </source>
</evidence>
<dbReference type="InterPro" id="IPR046653">
    <property type="entry name" value="DUF6765"/>
</dbReference>
<reference evidence="1 2" key="1">
    <citation type="submission" date="2020-02" db="EMBL/GenBank/DDBJ databases">
        <authorList>
            <person name="Chaudhuri R."/>
        </authorList>
    </citation>
    <scope>NUCLEOTIDE SEQUENCE [LARGE SCALE GENOMIC DNA]</scope>
    <source>
        <strain evidence="1">SFB21</strain>
    </source>
</reference>
<dbReference type="GO" id="GO:0016787">
    <property type="term" value="F:hydrolase activity"/>
    <property type="evidence" value="ECO:0007669"/>
    <property type="project" value="UniProtKB-KW"/>
</dbReference>
<organism evidence="1 2">
    <name type="scientific">Acinetobacter bouvetii</name>
    <dbReference type="NCBI Taxonomy" id="202951"/>
    <lineage>
        <taxon>Bacteria</taxon>
        <taxon>Pseudomonadati</taxon>
        <taxon>Pseudomonadota</taxon>
        <taxon>Gammaproteobacteria</taxon>
        <taxon>Moraxellales</taxon>
        <taxon>Moraxellaceae</taxon>
        <taxon>Acinetobacter</taxon>
    </lineage>
</organism>
<comment type="caution">
    <text evidence="1">The sequence shown here is derived from an EMBL/GenBank/DDBJ whole genome shotgun (WGS) entry which is preliminary data.</text>
</comment>
<keyword evidence="1" id="KW-0378">Hydrolase</keyword>
<gene>
    <name evidence="1" type="primary">rhsC_1</name>
    <name evidence="1" type="ORF">SFB21_1661</name>
</gene>
<dbReference type="Gene3D" id="2.180.10.10">
    <property type="entry name" value="RHS repeat-associated core"/>
    <property type="match status" value="1"/>
</dbReference>
<protein>
    <submittedName>
        <fullName evidence="1">Deoxyribonuclease RhsC</fullName>
        <ecNumber evidence="1">3.1.-.-</ecNumber>
    </submittedName>
</protein>
<dbReference type="EC" id="3.1.-.-" evidence="1"/>
<dbReference type="InterPro" id="IPR050708">
    <property type="entry name" value="T6SS_VgrG/RHS"/>
</dbReference>
<dbReference type="Proteomes" id="UP000489961">
    <property type="component" value="Unassembled WGS sequence"/>
</dbReference>
<dbReference type="EMBL" id="CADDTS010000028">
    <property type="protein sequence ID" value="CAB1215046.1"/>
    <property type="molecule type" value="Genomic_DNA"/>
</dbReference>
<dbReference type="PANTHER" id="PTHR32305:SF15">
    <property type="entry name" value="PROTEIN RHSA-RELATED"/>
    <property type="match status" value="1"/>
</dbReference>
<dbReference type="AlphaFoldDB" id="A0A811GBN8"/>
<proteinExistence type="predicted"/>
<evidence type="ECO:0000313" key="2">
    <source>
        <dbReference type="Proteomes" id="UP000489961"/>
    </source>
</evidence>